<keyword evidence="3" id="KW-0050">Antiport</keyword>
<feature type="transmembrane region" description="Helical" evidence="10">
    <location>
        <begin position="167"/>
        <end position="187"/>
    </location>
</feature>
<proteinExistence type="predicted"/>
<evidence type="ECO:0000256" key="2">
    <source>
        <dbReference type="ARBA" id="ARBA00022448"/>
    </source>
</evidence>
<evidence type="ECO:0000313" key="11">
    <source>
        <dbReference type="EMBL" id="GLQ19002.1"/>
    </source>
</evidence>
<dbReference type="PANTHER" id="PTHR43298:SF2">
    <property type="entry name" value="FMN_FAD EXPORTER YEEO-RELATED"/>
    <property type="match status" value="1"/>
</dbReference>
<dbReference type="EMBL" id="BSNI01000002">
    <property type="protein sequence ID" value="GLQ19002.1"/>
    <property type="molecule type" value="Genomic_DNA"/>
</dbReference>
<feature type="transmembrane region" description="Helical" evidence="10">
    <location>
        <begin position="280"/>
        <end position="300"/>
    </location>
</feature>
<dbReference type="Pfam" id="PF01554">
    <property type="entry name" value="MatE"/>
    <property type="match status" value="2"/>
</dbReference>
<evidence type="ECO:0000256" key="7">
    <source>
        <dbReference type="ARBA" id="ARBA00023065"/>
    </source>
</evidence>
<evidence type="ECO:0000256" key="5">
    <source>
        <dbReference type="ARBA" id="ARBA00022692"/>
    </source>
</evidence>
<keyword evidence="7" id="KW-0406">Ion transport</keyword>
<name>A0ABQ5UV78_9HYPH</name>
<dbReference type="NCBIfam" id="TIGR00797">
    <property type="entry name" value="matE"/>
    <property type="match status" value="1"/>
</dbReference>
<feature type="transmembrane region" description="Helical" evidence="10">
    <location>
        <begin position="21"/>
        <end position="41"/>
    </location>
</feature>
<feature type="transmembrane region" description="Helical" evidence="10">
    <location>
        <begin position="53"/>
        <end position="81"/>
    </location>
</feature>
<comment type="subcellular location">
    <subcellularLocation>
        <location evidence="1">Cell inner membrane</location>
        <topology evidence="1">Multi-pass membrane protein</topology>
    </subcellularLocation>
</comment>
<evidence type="ECO:0000256" key="3">
    <source>
        <dbReference type="ARBA" id="ARBA00022449"/>
    </source>
</evidence>
<evidence type="ECO:0000256" key="9">
    <source>
        <dbReference type="ARBA" id="ARBA00031636"/>
    </source>
</evidence>
<dbReference type="PANTHER" id="PTHR43298">
    <property type="entry name" value="MULTIDRUG RESISTANCE PROTEIN NORM-RELATED"/>
    <property type="match status" value="1"/>
</dbReference>
<evidence type="ECO:0000256" key="4">
    <source>
        <dbReference type="ARBA" id="ARBA00022475"/>
    </source>
</evidence>
<accession>A0ABQ5UV78</accession>
<feature type="transmembrane region" description="Helical" evidence="10">
    <location>
        <begin position="199"/>
        <end position="223"/>
    </location>
</feature>
<keyword evidence="12" id="KW-1185">Reference proteome</keyword>
<sequence>MSDATNVQAGRADWLREAKTTLILAWPLIAAQLAQIGLGTTDVIMMSWLGPEYLAAGTLSTSIMFLFLIFGIGIATAVSPLMAQAVGREDYRSVRRTVRQGFWVAILFATILVPFILQIEWIFKVLGQDPALGKLADSYIQFAAFQFYPFLMFTVLRGFLSAHEDTTVVLIATLIGIVVNAIGNYALMFGNFGFPRLELAGAGISTIIVHSVTFLFGLGYVLTREKYRHYQLLLRFWKPDWQRFFEIIRVGTPIGFMLTAEVGLFSVAAVMMGWLSTLELAAHAVAIQLASISFMVPLGLSQATTIRVGLQYGRKNQAGIGIAGWTSIALGTGFMAITCTLFILFPNMFVSLFIDASKPENLEVFALAASYLAVAGLFQLVDGAQAMAAASLRGLSDTKVPMYGAIFGYWLMGLPIAYYLGFQTELRGVGVWLGLAGGLAIVAVILNWRFALREKLGLVDFSSQAKGNTA</sequence>
<keyword evidence="4" id="KW-1003">Cell membrane</keyword>
<dbReference type="RefSeq" id="WP_284366169.1">
    <property type="nucleotide sequence ID" value="NZ_BSNI01000002.1"/>
</dbReference>
<dbReference type="InterPro" id="IPR048279">
    <property type="entry name" value="MdtK-like"/>
</dbReference>
<keyword evidence="6 10" id="KW-1133">Transmembrane helix</keyword>
<evidence type="ECO:0000313" key="12">
    <source>
        <dbReference type="Proteomes" id="UP001161405"/>
    </source>
</evidence>
<protein>
    <recommendedName>
        <fullName evidence="9">Multidrug-efflux transporter</fullName>
    </recommendedName>
</protein>
<evidence type="ECO:0000256" key="6">
    <source>
        <dbReference type="ARBA" id="ARBA00022989"/>
    </source>
</evidence>
<feature type="transmembrane region" description="Helical" evidence="10">
    <location>
        <begin position="139"/>
        <end position="160"/>
    </location>
</feature>
<feature type="transmembrane region" description="Helical" evidence="10">
    <location>
        <begin position="428"/>
        <end position="448"/>
    </location>
</feature>
<dbReference type="CDD" id="cd13131">
    <property type="entry name" value="MATE_NorM_like"/>
    <property type="match status" value="1"/>
</dbReference>
<feature type="transmembrane region" description="Helical" evidence="10">
    <location>
        <begin position="102"/>
        <end position="119"/>
    </location>
</feature>
<keyword evidence="2" id="KW-0813">Transport</keyword>
<feature type="transmembrane region" description="Helical" evidence="10">
    <location>
        <begin position="244"/>
        <end position="274"/>
    </location>
</feature>
<dbReference type="InterPro" id="IPR002528">
    <property type="entry name" value="MATE_fam"/>
</dbReference>
<evidence type="ECO:0000256" key="1">
    <source>
        <dbReference type="ARBA" id="ARBA00004429"/>
    </source>
</evidence>
<dbReference type="InterPro" id="IPR050222">
    <property type="entry name" value="MATE_MdtK"/>
</dbReference>
<dbReference type="Proteomes" id="UP001161405">
    <property type="component" value="Unassembled WGS sequence"/>
</dbReference>
<reference evidence="11" key="2">
    <citation type="submission" date="2023-01" db="EMBL/GenBank/DDBJ databases">
        <title>Draft genome sequence of Maritalea porphyrae strain NBRC 107169.</title>
        <authorList>
            <person name="Sun Q."/>
            <person name="Mori K."/>
        </authorList>
    </citation>
    <scope>NUCLEOTIDE SEQUENCE</scope>
    <source>
        <strain evidence="11">NBRC 107169</strain>
    </source>
</reference>
<reference evidence="11" key="1">
    <citation type="journal article" date="2014" name="Int. J. Syst. Evol. Microbiol.">
        <title>Complete genome of a new Firmicutes species belonging to the dominant human colonic microbiota ('Ruminococcus bicirculans') reveals two chromosomes and a selective capacity to utilize plant glucans.</title>
        <authorList>
            <consortium name="NISC Comparative Sequencing Program"/>
            <person name="Wegmann U."/>
            <person name="Louis P."/>
            <person name="Goesmann A."/>
            <person name="Henrissat B."/>
            <person name="Duncan S.H."/>
            <person name="Flint H.J."/>
        </authorList>
    </citation>
    <scope>NUCLEOTIDE SEQUENCE</scope>
    <source>
        <strain evidence="11">NBRC 107169</strain>
    </source>
</reference>
<feature type="transmembrane region" description="Helical" evidence="10">
    <location>
        <begin position="402"/>
        <end position="422"/>
    </location>
</feature>
<dbReference type="PIRSF" id="PIRSF006603">
    <property type="entry name" value="DinF"/>
    <property type="match status" value="1"/>
</dbReference>
<comment type="caution">
    <text evidence="11">The sequence shown here is derived from an EMBL/GenBank/DDBJ whole genome shotgun (WGS) entry which is preliminary data.</text>
</comment>
<feature type="transmembrane region" description="Helical" evidence="10">
    <location>
        <begin position="320"/>
        <end position="344"/>
    </location>
</feature>
<organism evidence="11 12">
    <name type="scientific">Maritalea porphyrae</name>
    <dbReference type="NCBI Taxonomy" id="880732"/>
    <lineage>
        <taxon>Bacteria</taxon>
        <taxon>Pseudomonadati</taxon>
        <taxon>Pseudomonadota</taxon>
        <taxon>Alphaproteobacteria</taxon>
        <taxon>Hyphomicrobiales</taxon>
        <taxon>Devosiaceae</taxon>
        <taxon>Maritalea</taxon>
    </lineage>
</organism>
<evidence type="ECO:0000256" key="10">
    <source>
        <dbReference type="SAM" id="Phobius"/>
    </source>
</evidence>
<gene>
    <name evidence="11" type="ORF">GCM10007879_32510</name>
</gene>
<keyword evidence="5 10" id="KW-0812">Transmembrane</keyword>
<evidence type="ECO:0000256" key="8">
    <source>
        <dbReference type="ARBA" id="ARBA00023136"/>
    </source>
</evidence>
<keyword evidence="8 10" id="KW-0472">Membrane</keyword>